<dbReference type="Pfam" id="PF25850">
    <property type="entry name" value="PelX_Ig"/>
    <property type="match status" value="1"/>
</dbReference>
<dbReference type="GO" id="GO:0005576">
    <property type="term" value="C:extracellular region"/>
    <property type="evidence" value="ECO:0007669"/>
    <property type="project" value="UniProtKB-SubCell"/>
</dbReference>
<dbReference type="Proteomes" id="UP000863257">
    <property type="component" value="Unassembled WGS sequence"/>
</dbReference>
<evidence type="ECO:0000256" key="5">
    <source>
        <dbReference type="ARBA" id="ARBA00022729"/>
    </source>
</evidence>
<dbReference type="InterPro" id="IPR058953">
    <property type="entry name" value="PelX-like_N"/>
</dbReference>
<evidence type="ECO:0000256" key="2">
    <source>
        <dbReference type="ARBA" id="ARBA00004613"/>
    </source>
</evidence>
<evidence type="ECO:0000259" key="10">
    <source>
        <dbReference type="Pfam" id="PF22842"/>
    </source>
</evidence>
<dbReference type="InterPro" id="IPR053868">
    <property type="entry name" value="Pel9A-like_beta_helix"/>
</dbReference>
<evidence type="ECO:0000256" key="4">
    <source>
        <dbReference type="ARBA" id="ARBA00022723"/>
    </source>
</evidence>
<keyword evidence="7 13" id="KW-0456">Lyase</keyword>
<feature type="domain" description="Pel9A-like right handed beta-helix region" evidence="10">
    <location>
        <begin position="478"/>
        <end position="658"/>
    </location>
</feature>
<feature type="domain" description="Pectate disaccharide-lyase-like N-terminal" evidence="11">
    <location>
        <begin position="31"/>
        <end position="276"/>
    </location>
</feature>
<dbReference type="Pfam" id="PF22842">
    <property type="entry name" value="Pel9A-like_beta_helix"/>
    <property type="match status" value="1"/>
</dbReference>
<dbReference type="Pfam" id="PF25849">
    <property type="entry name" value="PelX_N"/>
    <property type="match status" value="1"/>
</dbReference>
<dbReference type="GO" id="GO:0016837">
    <property type="term" value="F:carbon-oxygen lyase activity, acting on polysaccharides"/>
    <property type="evidence" value="ECO:0007669"/>
    <property type="project" value="TreeGrafter"/>
</dbReference>
<comment type="caution">
    <text evidence="13">The sequence shown here is derived from an EMBL/GenBank/DDBJ whole genome shotgun (WGS) entry which is preliminary data.</text>
</comment>
<keyword evidence="6" id="KW-0106">Calcium</keyword>
<protein>
    <submittedName>
        <fullName evidence="13">Exopolygalacturonate lyase</fullName>
    </submittedName>
</protein>
<sequence>MKKHTLALCLAAILAPASYATEINVADLTWKAITFGQSTDMNFGSTILPEKVGVNQVTVNGQPIEEGKLLSQFTIESRGGKLANSHEGLTFYYTELPTDVNFTLSADVVLEQLGPETGATPNRQEGAGLMVRDILGAERLVPQPEGHEEFPSASNMVMNLLRSHSRTNDGMTNFNASFREGVYQPWGTAGNRLSRVDYAEGVPYGTAETFRMTLTRTNDGFKVSYRQGDKEQTQDVKGANANIVEMQNPESQYIGFFASRNAKMSVSNVDLQLSPADTIDAPKYQAKQEQLMFQLASADRSATQRYPVQARANYSGTVELKHNGKTVSSKKVNAGELFSQQVELNRDKNQFELTFTAIEGPTLDKQILRYEVTRVSLPNPLQLHVSPSGTASGNGSAAKPLDFATAVALLPAGGTIILQEGDYQGITIPVTASGTAEQMKYLKAAEGKVRIVSEFQHDANYWHYENIEVAGAQFFVHGSHNQFEKMVTHSAPDTGFVITSPEKIGRALWASYNTVIDSESFNNMDPSQINADGFAAKMRIGDGNTFIRCLSHHNIDDGWDLFNKVEDGANGAVTIIDSIAFNNGRTLDVANKGGTIGNGFKLGGEGIPVSHVVKNSLSFNNNMDGFTDNFNPGSLVLSNNVAIDNKRFNYLFRQSPYAGDIEQGTFTENRSYRFQVSSQYDDVIHSAHASDNQFIVDGRTLGSDGKAIDLKSLQPLKQASIIDEQQTVPGLKEALALKQLVQQ</sequence>
<evidence type="ECO:0000313" key="13">
    <source>
        <dbReference type="EMBL" id="HAS8539274.1"/>
    </source>
</evidence>
<keyword evidence="3" id="KW-0964">Secreted</keyword>
<dbReference type="PANTHER" id="PTHR40088">
    <property type="entry name" value="PECTATE LYASE (EUROFUNG)"/>
    <property type="match status" value="1"/>
</dbReference>
<evidence type="ECO:0000256" key="8">
    <source>
        <dbReference type="ARBA" id="ARBA00038263"/>
    </source>
</evidence>
<dbReference type="InterPro" id="IPR011050">
    <property type="entry name" value="Pectin_lyase_fold/virulence"/>
</dbReference>
<keyword evidence="4" id="KW-0479">Metal-binding</keyword>
<evidence type="ECO:0000256" key="9">
    <source>
        <dbReference type="SAM" id="SignalP"/>
    </source>
</evidence>
<dbReference type="AlphaFoldDB" id="A0A8H9K918"/>
<dbReference type="PANTHER" id="PTHR40088:SF1">
    <property type="entry name" value="PECTATE LYASE PEL9"/>
    <property type="match status" value="1"/>
</dbReference>
<dbReference type="Gene3D" id="2.160.20.10">
    <property type="entry name" value="Single-stranded right-handed beta-helix, Pectin lyase-like"/>
    <property type="match status" value="1"/>
</dbReference>
<dbReference type="InterPro" id="IPR058863">
    <property type="entry name" value="PelX-like_Ig"/>
</dbReference>
<evidence type="ECO:0000256" key="7">
    <source>
        <dbReference type="ARBA" id="ARBA00023239"/>
    </source>
</evidence>
<dbReference type="SUPFAM" id="SSF51126">
    <property type="entry name" value="Pectin lyase-like"/>
    <property type="match status" value="1"/>
</dbReference>
<evidence type="ECO:0000256" key="3">
    <source>
        <dbReference type="ARBA" id="ARBA00022525"/>
    </source>
</evidence>
<keyword evidence="5 9" id="KW-0732">Signal</keyword>
<evidence type="ECO:0000259" key="11">
    <source>
        <dbReference type="Pfam" id="PF25849"/>
    </source>
</evidence>
<proteinExistence type="inferred from homology"/>
<reference evidence="13" key="1">
    <citation type="journal article" date="2018" name="Genome Biol.">
        <title>SKESA: strategic k-mer extension for scrupulous assemblies.</title>
        <authorList>
            <person name="Souvorov A."/>
            <person name="Agarwala R."/>
            <person name="Lipman D.J."/>
        </authorList>
    </citation>
    <scope>NUCLEOTIDE SEQUENCE</scope>
    <source>
        <strain evidence="13">BCW_3452</strain>
    </source>
</reference>
<feature type="domain" description="Pectate disaccharide-lyase-like central Ig-like" evidence="12">
    <location>
        <begin position="294"/>
        <end position="374"/>
    </location>
</feature>
<dbReference type="InterPro" id="IPR052052">
    <property type="entry name" value="Polysaccharide_Lyase_9"/>
</dbReference>
<comment type="similarity">
    <text evidence="8">Belongs to the polysaccharide lyase 9 family.</text>
</comment>
<organism evidence="13">
    <name type="scientific">Vibrio vulnificus</name>
    <dbReference type="NCBI Taxonomy" id="672"/>
    <lineage>
        <taxon>Bacteria</taxon>
        <taxon>Pseudomonadati</taxon>
        <taxon>Pseudomonadota</taxon>
        <taxon>Gammaproteobacteria</taxon>
        <taxon>Vibrionales</taxon>
        <taxon>Vibrionaceae</taxon>
        <taxon>Vibrio</taxon>
    </lineage>
</organism>
<evidence type="ECO:0000259" key="12">
    <source>
        <dbReference type="Pfam" id="PF25850"/>
    </source>
</evidence>
<evidence type="ECO:0000256" key="6">
    <source>
        <dbReference type="ARBA" id="ARBA00022837"/>
    </source>
</evidence>
<comment type="subcellular location">
    <subcellularLocation>
        <location evidence="2">Secreted</location>
    </subcellularLocation>
</comment>
<accession>A0A8H9K918</accession>
<dbReference type="RefSeq" id="WP_039537067.1">
    <property type="nucleotide sequence ID" value="NZ_CP035783.1"/>
</dbReference>
<gene>
    <name evidence="13" type="ORF">I7730_05690</name>
</gene>
<dbReference type="GO" id="GO:0046872">
    <property type="term" value="F:metal ion binding"/>
    <property type="evidence" value="ECO:0007669"/>
    <property type="project" value="UniProtKB-KW"/>
</dbReference>
<feature type="signal peptide" evidence="9">
    <location>
        <begin position="1"/>
        <end position="20"/>
    </location>
</feature>
<name>A0A8H9K918_VIBVL</name>
<feature type="chain" id="PRO_5034906260" evidence="9">
    <location>
        <begin position="21"/>
        <end position="743"/>
    </location>
</feature>
<reference evidence="13" key="2">
    <citation type="submission" date="2019-01" db="EMBL/GenBank/DDBJ databases">
        <authorList>
            <consortium name="NCBI Pathogen Detection Project"/>
        </authorList>
    </citation>
    <scope>NUCLEOTIDE SEQUENCE</scope>
    <source>
        <strain evidence="13">BCW_3452</strain>
    </source>
</reference>
<comment type="cofactor">
    <cofactor evidence="1">
        <name>Ca(2+)</name>
        <dbReference type="ChEBI" id="CHEBI:29108"/>
    </cofactor>
</comment>
<dbReference type="InterPro" id="IPR012334">
    <property type="entry name" value="Pectin_lyas_fold"/>
</dbReference>
<dbReference type="EMBL" id="DACRBY010000005">
    <property type="protein sequence ID" value="HAS8539274.1"/>
    <property type="molecule type" value="Genomic_DNA"/>
</dbReference>
<evidence type="ECO:0000256" key="1">
    <source>
        <dbReference type="ARBA" id="ARBA00001913"/>
    </source>
</evidence>